<evidence type="ECO:0000313" key="1">
    <source>
        <dbReference type="EMBL" id="KIV98780.1"/>
    </source>
</evidence>
<gene>
    <name evidence="1" type="ORF">PV09_09477</name>
</gene>
<name>A0A0D1X9E4_9PEZI</name>
<dbReference type="OrthoDB" id="3709982at2759"/>
<evidence type="ECO:0000313" key="2">
    <source>
        <dbReference type="Proteomes" id="UP000053259"/>
    </source>
</evidence>
<proteinExistence type="predicted"/>
<sequence length="122" mass="14054">MPQPKRVVLKCREQYVTDDQAVMKEFFDSQDFGSYEELTSLSDLFVHFIFDERSPSNLFLVLDVHCKEFPNVDPSTLDLQVFKVSKPSSFTFRDLGEAARKQAQPRSVEIGWGTNKSVSRKN</sequence>
<dbReference type="HOGENOM" id="CLU_122933_1_0_1"/>
<dbReference type="Proteomes" id="UP000053259">
    <property type="component" value="Unassembled WGS sequence"/>
</dbReference>
<dbReference type="RefSeq" id="XP_016208650.1">
    <property type="nucleotide sequence ID" value="XM_016363538.1"/>
</dbReference>
<organism evidence="1 2">
    <name type="scientific">Verruconis gallopava</name>
    <dbReference type="NCBI Taxonomy" id="253628"/>
    <lineage>
        <taxon>Eukaryota</taxon>
        <taxon>Fungi</taxon>
        <taxon>Dikarya</taxon>
        <taxon>Ascomycota</taxon>
        <taxon>Pezizomycotina</taxon>
        <taxon>Dothideomycetes</taxon>
        <taxon>Pleosporomycetidae</taxon>
        <taxon>Venturiales</taxon>
        <taxon>Sympoventuriaceae</taxon>
        <taxon>Verruconis</taxon>
    </lineage>
</organism>
<dbReference type="InParanoid" id="A0A0D1X9E4"/>
<reference evidence="1 2" key="1">
    <citation type="submission" date="2015-01" db="EMBL/GenBank/DDBJ databases">
        <title>The Genome Sequence of Ochroconis gallopava CBS43764.</title>
        <authorList>
            <consortium name="The Broad Institute Genomics Platform"/>
            <person name="Cuomo C."/>
            <person name="de Hoog S."/>
            <person name="Gorbushina A."/>
            <person name="Stielow B."/>
            <person name="Teixiera M."/>
            <person name="Abouelleil A."/>
            <person name="Chapman S.B."/>
            <person name="Priest M."/>
            <person name="Young S.K."/>
            <person name="Wortman J."/>
            <person name="Nusbaum C."/>
            <person name="Birren B."/>
        </authorList>
    </citation>
    <scope>NUCLEOTIDE SEQUENCE [LARGE SCALE GENOMIC DNA]</scope>
    <source>
        <strain evidence="1 2">CBS 43764</strain>
    </source>
</reference>
<protein>
    <submittedName>
        <fullName evidence="1">Uncharacterized protein</fullName>
    </submittedName>
</protein>
<dbReference type="EMBL" id="KN847599">
    <property type="protein sequence ID" value="KIV98780.1"/>
    <property type="molecule type" value="Genomic_DNA"/>
</dbReference>
<keyword evidence="2" id="KW-1185">Reference proteome</keyword>
<accession>A0A0D1X9E4</accession>
<dbReference type="VEuPathDB" id="FungiDB:PV09_09477"/>
<dbReference type="GeneID" id="27317450"/>
<dbReference type="AlphaFoldDB" id="A0A0D1X9E4"/>